<evidence type="ECO:0000256" key="8">
    <source>
        <dbReference type="ARBA" id="ARBA00023180"/>
    </source>
</evidence>
<gene>
    <name evidence="14" type="ORF">SNE40_021300</name>
</gene>
<dbReference type="InterPro" id="IPR001863">
    <property type="entry name" value="Glypican"/>
</dbReference>
<comment type="similarity">
    <text evidence="2 11">Belongs to the glypican family.</text>
</comment>
<reference evidence="14 15" key="1">
    <citation type="submission" date="2024-01" db="EMBL/GenBank/DDBJ databases">
        <title>The genome of the rayed Mediterranean limpet Patella caerulea (Linnaeus, 1758).</title>
        <authorList>
            <person name="Anh-Thu Weber A."/>
            <person name="Halstead-Nussloch G."/>
        </authorList>
    </citation>
    <scope>NUCLEOTIDE SEQUENCE [LARGE SCALE GENOMIC DNA]</scope>
    <source>
        <strain evidence="14">AATW-2023a</strain>
        <tissue evidence="14">Whole specimen</tissue>
    </source>
</reference>
<evidence type="ECO:0008006" key="16">
    <source>
        <dbReference type="Google" id="ProtNLM"/>
    </source>
</evidence>
<keyword evidence="10" id="KW-0449">Lipoprotein</keyword>
<evidence type="ECO:0000256" key="12">
    <source>
        <dbReference type="SAM" id="MobiDB-lite"/>
    </source>
</evidence>
<evidence type="ECO:0000256" key="9">
    <source>
        <dbReference type="ARBA" id="ARBA00023207"/>
    </source>
</evidence>
<evidence type="ECO:0000313" key="14">
    <source>
        <dbReference type="EMBL" id="KAK6167211.1"/>
    </source>
</evidence>
<dbReference type="GO" id="GO:0005886">
    <property type="term" value="C:plasma membrane"/>
    <property type="evidence" value="ECO:0007669"/>
    <property type="project" value="UniProtKB-SubCell"/>
</dbReference>
<feature type="compositionally biased region" description="Polar residues" evidence="12">
    <location>
        <begin position="549"/>
        <end position="561"/>
    </location>
</feature>
<organism evidence="14 15">
    <name type="scientific">Patella caerulea</name>
    <name type="common">Rayed Mediterranean limpet</name>
    <dbReference type="NCBI Taxonomy" id="87958"/>
    <lineage>
        <taxon>Eukaryota</taxon>
        <taxon>Metazoa</taxon>
        <taxon>Spiralia</taxon>
        <taxon>Lophotrochozoa</taxon>
        <taxon>Mollusca</taxon>
        <taxon>Gastropoda</taxon>
        <taxon>Patellogastropoda</taxon>
        <taxon>Patelloidea</taxon>
        <taxon>Patellidae</taxon>
        <taxon>Patella</taxon>
    </lineage>
</organism>
<evidence type="ECO:0000256" key="13">
    <source>
        <dbReference type="SAM" id="SignalP"/>
    </source>
</evidence>
<keyword evidence="9" id="KW-0357">Heparan sulfate</keyword>
<evidence type="ECO:0000256" key="6">
    <source>
        <dbReference type="ARBA" id="ARBA00022974"/>
    </source>
</evidence>
<dbReference type="Proteomes" id="UP001347796">
    <property type="component" value="Unassembled WGS sequence"/>
</dbReference>
<dbReference type="GO" id="GO:1905475">
    <property type="term" value="P:regulation of protein localization to membrane"/>
    <property type="evidence" value="ECO:0007669"/>
    <property type="project" value="TreeGrafter"/>
</dbReference>
<evidence type="ECO:0000256" key="3">
    <source>
        <dbReference type="ARBA" id="ARBA00022475"/>
    </source>
</evidence>
<dbReference type="Pfam" id="PF01153">
    <property type="entry name" value="Glypican"/>
    <property type="match status" value="1"/>
</dbReference>
<dbReference type="GO" id="GO:0005576">
    <property type="term" value="C:extracellular region"/>
    <property type="evidence" value="ECO:0007669"/>
    <property type="project" value="TreeGrafter"/>
</dbReference>
<dbReference type="GO" id="GO:0045202">
    <property type="term" value="C:synapse"/>
    <property type="evidence" value="ECO:0007669"/>
    <property type="project" value="TreeGrafter"/>
</dbReference>
<keyword evidence="15" id="KW-1185">Reference proteome</keyword>
<comment type="subcellular location">
    <subcellularLocation>
        <location evidence="1">Cell membrane</location>
        <topology evidence="1">Lipid-anchor</topology>
        <topology evidence="1">GPI-anchor</topology>
    </subcellularLocation>
</comment>
<feature type="compositionally biased region" description="Low complexity" evidence="12">
    <location>
        <begin position="534"/>
        <end position="546"/>
    </location>
</feature>
<keyword evidence="8" id="KW-0325">Glycoprotein</keyword>
<protein>
    <recommendedName>
        <fullName evidence="16">Glypican-6</fullName>
    </recommendedName>
</protein>
<proteinExistence type="inferred from homology"/>
<sequence>MAAMRLTVSQCICACWLCIFIPFGICFDLACIEVKKSFATKGFSENDVPIQAIPGEHLEVCPQGNTCCTQEMEGKLQSLSKKEHQQQMDEAYRLIKVTFSSRTKKFDEFFTELLDNARKDLHEMFVKTYGLLYQQNSYIFTDLFNDLRGYYKGKDKNLMDVMDNFFSRLLQKMFQLLNAQYQFDDEYMSCVTERMDDLQPFGDVPIKLSIQVKRAFIAARTFVQGLAIGRDVVMNVMEVPATESCTKALMRMTYCPHCRGLTLTKPCSNYCLNTMKGCLAYQATLNSAWNEYIEAMKMLASRLEGPFNIESVVDPIDVKISDAIMNLQENSSKVSAKIFAGCGTPRLGRKKRETQEYNFDFEKTKKQPKPTTAAGTNLDRLVKDIREKVKTAKDFWILLPYTLCNNEDMAASPGNEEDCWNGQDRARYIPDVQKDGVINQINNPEVEVDVTKANSVVSRQVIQLKLITGRLHNAYNGLDVDWIDTEIDGYSGSGSGGGNDIIESSGSGVGSLPDEGVDSIDIDNPPYNTDNSHRPNNNNKNINKPRPTQRPNKPTATASNNHMTLSMMTVVIVLAKALITIIM</sequence>
<feature type="region of interest" description="Disordered" evidence="12">
    <location>
        <begin position="494"/>
        <end position="561"/>
    </location>
</feature>
<evidence type="ECO:0000256" key="11">
    <source>
        <dbReference type="RuleBase" id="RU003518"/>
    </source>
</evidence>
<dbReference type="PANTHER" id="PTHR10822">
    <property type="entry name" value="GLYPICAN"/>
    <property type="match status" value="1"/>
</dbReference>
<evidence type="ECO:0000256" key="2">
    <source>
        <dbReference type="ARBA" id="ARBA00010260"/>
    </source>
</evidence>
<name>A0AAN8GB10_PATCE</name>
<dbReference type="GO" id="GO:0009986">
    <property type="term" value="C:cell surface"/>
    <property type="evidence" value="ECO:0007669"/>
    <property type="project" value="TreeGrafter"/>
</dbReference>
<feature type="chain" id="PRO_5043034046" description="Glypican-6" evidence="13">
    <location>
        <begin position="27"/>
        <end position="583"/>
    </location>
</feature>
<dbReference type="GO" id="GO:0009966">
    <property type="term" value="P:regulation of signal transduction"/>
    <property type="evidence" value="ECO:0007669"/>
    <property type="project" value="InterPro"/>
</dbReference>
<evidence type="ECO:0000256" key="10">
    <source>
        <dbReference type="ARBA" id="ARBA00023288"/>
    </source>
</evidence>
<comment type="caution">
    <text evidence="14">The sequence shown here is derived from an EMBL/GenBank/DDBJ whole genome shotgun (WGS) entry which is preliminary data.</text>
</comment>
<keyword evidence="5 13" id="KW-0732">Signal</keyword>
<evidence type="ECO:0000256" key="5">
    <source>
        <dbReference type="ARBA" id="ARBA00022729"/>
    </source>
</evidence>
<dbReference type="PANTHER" id="PTHR10822:SF30">
    <property type="entry name" value="DALLY-LIKE, ISOFORM A"/>
    <property type="match status" value="1"/>
</dbReference>
<keyword evidence="6" id="KW-0654">Proteoglycan</keyword>
<evidence type="ECO:0000256" key="7">
    <source>
        <dbReference type="ARBA" id="ARBA00023136"/>
    </source>
</evidence>
<keyword evidence="7" id="KW-0472">Membrane</keyword>
<feature type="signal peptide" evidence="13">
    <location>
        <begin position="1"/>
        <end position="26"/>
    </location>
</feature>
<evidence type="ECO:0000313" key="15">
    <source>
        <dbReference type="Proteomes" id="UP001347796"/>
    </source>
</evidence>
<accession>A0AAN8GB10</accession>
<keyword evidence="3" id="KW-1003">Cell membrane</keyword>
<dbReference type="GO" id="GO:0016477">
    <property type="term" value="P:cell migration"/>
    <property type="evidence" value="ECO:0007669"/>
    <property type="project" value="TreeGrafter"/>
</dbReference>
<evidence type="ECO:0000256" key="4">
    <source>
        <dbReference type="ARBA" id="ARBA00022622"/>
    </source>
</evidence>
<dbReference type="EMBL" id="JAZGQO010000018">
    <property type="protein sequence ID" value="KAK6167211.1"/>
    <property type="molecule type" value="Genomic_DNA"/>
</dbReference>
<keyword evidence="4" id="KW-0336">GPI-anchor</keyword>
<dbReference type="AlphaFoldDB" id="A0AAN8GB10"/>
<evidence type="ECO:0000256" key="1">
    <source>
        <dbReference type="ARBA" id="ARBA00004609"/>
    </source>
</evidence>
<dbReference type="GO" id="GO:0098552">
    <property type="term" value="C:side of membrane"/>
    <property type="evidence" value="ECO:0007669"/>
    <property type="project" value="UniProtKB-KW"/>
</dbReference>